<dbReference type="Gramene" id="TuG1812G0400003198.01.T01">
    <property type="protein sequence ID" value="TuG1812G0400003198.01.T01.cds320155"/>
    <property type="gene ID" value="TuG1812G0400003198.01"/>
</dbReference>
<name>A0A8R7Q613_TRIUA</name>
<dbReference type="AlphaFoldDB" id="A0A8R7Q613"/>
<organism evidence="2 3">
    <name type="scientific">Triticum urartu</name>
    <name type="common">Red wild einkorn</name>
    <name type="synonym">Crithodium urartu</name>
    <dbReference type="NCBI Taxonomy" id="4572"/>
    <lineage>
        <taxon>Eukaryota</taxon>
        <taxon>Viridiplantae</taxon>
        <taxon>Streptophyta</taxon>
        <taxon>Embryophyta</taxon>
        <taxon>Tracheophyta</taxon>
        <taxon>Spermatophyta</taxon>
        <taxon>Magnoliopsida</taxon>
        <taxon>Liliopsida</taxon>
        <taxon>Poales</taxon>
        <taxon>Poaceae</taxon>
        <taxon>BOP clade</taxon>
        <taxon>Pooideae</taxon>
        <taxon>Triticodae</taxon>
        <taxon>Triticeae</taxon>
        <taxon>Triticinae</taxon>
        <taxon>Triticum</taxon>
    </lineage>
</organism>
<dbReference type="EnsemblPlants" id="TuG1812G0400003198.01.T01">
    <property type="protein sequence ID" value="TuG1812G0400003198.01.T01.cds320155"/>
    <property type="gene ID" value="TuG1812G0400003198.01"/>
</dbReference>
<evidence type="ECO:0000256" key="1">
    <source>
        <dbReference type="SAM" id="Phobius"/>
    </source>
</evidence>
<keyword evidence="1" id="KW-1133">Transmembrane helix</keyword>
<keyword evidence="1" id="KW-0812">Transmembrane</keyword>
<evidence type="ECO:0000313" key="2">
    <source>
        <dbReference type="EnsemblPlants" id="TuG1812G0400003198.01.T01.cds320155"/>
    </source>
</evidence>
<feature type="transmembrane region" description="Helical" evidence="1">
    <location>
        <begin position="52"/>
        <end position="72"/>
    </location>
</feature>
<accession>A0A8R7Q613</accession>
<proteinExistence type="predicted"/>
<reference evidence="3" key="1">
    <citation type="journal article" date="2013" name="Nature">
        <title>Draft genome of the wheat A-genome progenitor Triticum urartu.</title>
        <authorList>
            <person name="Ling H.Q."/>
            <person name="Zhao S."/>
            <person name="Liu D."/>
            <person name="Wang J."/>
            <person name="Sun H."/>
            <person name="Zhang C."/>
            <person name="Fan H."/>
            <person name="Li D."/>
            <person name="Dong L."/>
            <person name="Tao Y."/>
            <person name="Gao C."/>
            <person name="Wu H."/>
            <person name="Li Y."/>
            <person name="Cui Y."/>
            <person name="Guo X."/>
            <person name="Zheng S."/>
            <person name="Wang B."/>
            <person name="Yu K."/>
            <person name="Liang Q."/>
            <person name="Yang W."/>
            <person name="Lou X."/>
            <person name="Chen J."/>
            <person name="Feng M."/>
            <person name="Jian J."/>
            <person name="Zhang X."/>
            <person name="Luo G."/>
            <person name="Jiang Y."/>
            <person name="Liu J."/>
            <person name="Wang Z."/>
            <person name="Sha Y."/>
            <person name="Zhang B."/>
            <person name="Wu H."/>
            <person name="Tang D."/>
            <person name="Shen Q."/>
            <person name="Xue P."/>
            <person name="Zou S."/>
            <person name="Wang X."/>
            <person name="Liu X."/>
            <person name="Wang F."/>
            <person name="Yang Y."/>
            <person name="An X."/>
            <person name="Dong Z."/>
            <person name="Zhang K."/>
            <person name="Zhang X."/>
            <person name="Luo M.C."/>
            <person name="Dvorak J."/>
            <person name="Tong Y."/>
            <person name="Wang J."/>
            <person name="Yang H."/>
            <person name="Li Z."/>
            <person name="Wang D."/>
            <person name="Zhang A."/>
            <person name="Wang J."/>
        </authorList>
    </citation>
    <scope>NUCLEOTIDE SEQUENCE</scope>
    <source>
        <strain evidence="3">cv. G1812</strain>
    </source>
</reference>
<sequence length="121" mass="14384">MNMIKGEDCSFTKHMQIKSRLIIRRNLSRYQSPCPSFFENQKDPFRVSISSFGIWALLSSTYFFGFILYLFHFDFSLFLYPYPLGTAFASIENLFLCMNLYYSIPISSRNFPRKIPNWIQN</sequence>
<protein>
    <submittedName>
        <fullName evidence="2">Uncharacterized protein</fullName>
    </submittedName>
</protein>
<evidence type="ECO:0000313" key="3">
    <source>
        <dbReference type="Proteomes" id="UP000015106"/>
    </source>
</evidence>
<dbReference type="Proteomes" id="UP000015106">
    <property type="component" value="Chromosome 4"/>
</dbReference>
<keyword evidence="3" id="KW-1185">Reference proteome</keyword>
<reference evidence="2" key="3">
    <citation type="submission" date="2022-06" db="UniProtKB">
        <authorList>
            <consortium name="EnsemblPlants"/>
        </authorList>
    </citation>
    <scope>IDENTIFICATION</scope>
</reference>
<feature type="transmembrane region" description="Helical" evidence="1">
    <location>
        <begin position="84"/>
        <end position="104"/>
    </location>
</feature>
<keyword evidence="1" id="KW-0472">Membrane</keyword>
<reference evidence="2" key="2">
    <citation type="submission" date="2018-03" db="EMBL/GenBank/DDBJ databases">
        <title>The Triticum urartu genome reveals the dynamic nature of wheat genome evolution.</title>
        <authorList>
            <person name="Ling H."/>
            <person name="Ma B."/>
            <person name="Shi X."/>
            <person name="Liu H."/>
            <person name="Dong L."/>
            <person name="Sun H."/>
            <person name="Cao Y."/>
            <person name="Gao Q."/>
            <person name="Zheng S."/>
            <person name="Li Y."/>
            <person name="Yu Y."/>
            <person name="Du H."/>
            <person name="Qi M."/>
            <person name="Li Y."/>
            <person name="Yu H."/>
            <person name="Cui Y."/>
            <person name="Wang N."/>
            <person name="Chen C."/>
            <person name="Wu H."/>
            <person name="Zhao Y."/>
            <person name="Zhang J."/>
            <person name="Li Y."/>
            <person name="Zhou W."/>
            <person name="Zhang B."/>
            <person name="Hu W."/>
            <person name="Eijk M."/>
            <person name="Tang J."/>
            <person name="Witsenboer H."/>
            <person name="Zhao S."/>
            <person name="Li Z."/>
            <person name="Zhang A."/>
            <person name="Wang D."/>
            <person name="Liang C."/>
        </authorList>
    </citation>
    <scope>NUCLEOTIDE SEQUENCE [LARGE SCALE GENOMIC DNA]</scope>
    <source>
        <strain evidence="2">cv. G1812</strain>
    </source>
</reference>